<evidence type="ECO:0000256" key="1">
    <source>
        <dbReference type="ARBA" id="ARBA00004193"/>
    </source>
</evidence>
<dbReference type="AlphaFoldDB" id="A0A060M7E7"/>
<feature type="compositionally biased region" description="Polar residues" evidence="5">
    <location>
        <begin position="21"/>
        <end position="38"/>
    </location>
</feature>
<dbReference type="PANTHER" id="PTHR30532:SF29">
    <property type="entry name" value="FE(3+) DICITRATE-BINDING PERIPLASMIC PROTEIN"/>
    <property type="match status" value="1"/>
</dbReference>
<evidence type="ECO:0000256" key="4">
    <source>
        <dbReference type="ARBA" id="ARBA00022729"/>
    </source>
</evidence>
<comment type="similarity">
    <text evidence="2">Belongs to the bacterial solute-binding protein 8 family.</text>
</comment>
<dbReference type="InterPro" id="IPR002491">
    <property type="entry name" value="ABC_transptr_periplasmic_BD"/>
</dbReference>
<sequence>MNRSLLFTALGMAFLVACSDGSDNSTDGESQEQQQPRTVTDKVGNDVTIPANPERIIGSYVEDPLVTLGVTPVRQWSVASRASTQVYLEEHLEGVEPIDSTLPLEAVMEADPDLIFAWGEDSAAGGSYDQYNKIAPTYVIDNETKDDWRATLTLLGNVLQKESEAKAAVDEYDAHVEDVKAQLQAEIGDSKVAALWVIGGNYYVVAPDVASGAVLFEDLELTPANIITELPEDVGAHWNPVSLEAVAELDADYLFLIDSDPETIEKLESEAVWMNIPAVAEGNIYNRSGTSSWLYNGFQANMQTIDSVYEAIIEGE</sequence>
<dbReference type="KEGG" id="ble:BleG1_3926"/>
<evidence type="ECO:0000256" key="5">
    <source>
        <dbReference type="SAM" id="MobiDB-lite"/>
    </source>
</evidence>
<evidence type="ECO:0000256" key="3">
    <source>
        <dbReference type="ARBA" id="ARBA00022448"/>
    </source>
</evidence>
<accession>A0A060M7E7</accession>
<protein>
    <submittedName>
        <fullName evidence="7">Ferrichrome ABC transporter substrate-binding protein</fullName>
    </submittedName>
</protein>
<gene>
    <name evidence="7" type="ORF">BleG1_3926</name>
</gene>
<dbReference type="Gene3D" id="3.40.50.1980">
    <property type="entry name" value="Nitrogenase molybdenum iron protein domain"/>
    <property type="match status" value="2"/>
</dbReference>
<dbReference type="Pfam" id="PF01497">
    <property type="entry name" value="Peripla_BP_2"/>
    <property type="match status" value="1"/>
</dbReference>
<dbReference type="RefSeq" id="WP_038484585.1">
    <property type="nucleotide sequence ID" value="NZ_CP003923.1"/>
</dbReference>
<dbReference type="SUPFAM" id="SSF53807">
    <property type="entry name" value="Helical backbone' metal receptor"/>
    <property type="match status" value="1"/>
</dbReference>
<evidence type="ECO:0000259" key="6">
    <source>
        <dbReference type="PROSITE" id="PS50983"/>
    </source>
</evidence>
<dbReference type="OrthoDB" id="2417096at2"/>
<reference evidence="7 8" key="1">
    <citation type="journal article" date="2014" name="Gene">
        <title>A comparative genomic analysis of the alkalitolerant soil bacterium Bacillus lehensis G1.</title>
        <authorList>
            <person name="Noor Y.M."/>
            <person name="Samsulrizal N.H."/>
            <person name="Jema'on N.A."/>
            <person name="Low K.O."/>
            <person name="Ramli A.N."/>
            <person name="Alias N.I."/>
            <person name="Damis S.I."/>
            <person name="Fuzi S.F."/>
            <person name="Isa M.N."/>
            <person name="Murad A.M."/>
            <person name="Raih M.F."/>
            <person name="Bakar F.D."/>
            <person name="Najimudin N."/>
            <person name="Mahadi N.M."/>
            <person name="Illias R.M."/>
        </authorList>
    </citation>
    <scope>NUCLEOTIDE SEQUENCE [LARGE SCALE GENOMIC DNA]</scope>
    <source>
        <strain evidence="7 8">G1</strain>
    </source>
</reference>
<dbReference type="PANTHER" id="PTHR30532">
    <property type="entry name" value="IRON III DICITRATE-BINDING PERIPLASMIC PROTEIN"/>
    <property type="match status" value="1"/>
</dbReference>
<evidence type="ECO:0000313" key="8">
    <source>
        <dbReference type="Proteomes" id="UP000027142"/>
    </source>
</evidence>
<name>A0A060M7E7_9BACI</name>
<dbReference type="eggNOG" id="COG0614">
    <property type="taxonomic scope" value="Bacteria"/>
</dbReference>
<dbReference type="HOGENOM" id="CLU_038034_0_1_9"/>
<dbReference type="PATRIC" id="fig|1246626.3.peg.3925"/>
<dbReference type="STRING" id="1246626.BleG1_3926"/>
<dbReference type="GO" id="GO:0030288">
    <property type="term" value="C:outer membrane-bounded periplasmic space"/>
    <property type="evidence" value="ECO:0007669"/>
    <property type="project" value="TreeGrafter"/>
</dbReference>
<keyword evidence="8" id="KW-1185">Reference proteome</keyword>
<dbReference type="PROSITE" id="PS50983">
    <property type="entry name" value="FE_B12_PBP"/>
    <property type="match status" value="1"/>
</dbReference>
<dbReference type="EMBL" id="CP003923">
    <property type="protein sequence ID" value="AIC96473.1"/>
    <property type="molecule type" value="Genomic_DNA"/>
</dbReference>
<dbReference type="InterPro" id="IPR051313">
    <property type="entry name" value="Bact_iron-sidero_bind"/>
</dbReference>
<dbReference type="GO" id="GO:0005886">
    <property type="term" value="C:plasma membrane"/>
    <property type="evidence" value="ECO:0007669"/>
    <property type="project" value="UniProtKB-SubCell"/>
</dbReference>
<keyword evidence="3" id="KW-0813">Transport</keyword>
<dbReference type="GO" id="GO:1901678">
    <property type="term" value="P:iron coordination entity transport"/>
    <property type="evidence" value="ECO:0007669"/>
    <property type="project" value="UniProtKB-ARBA"/>
</dbReference>
<feature type="domain" description="Fe/B12 periplasmic-binding" evidence="6">
    <location>
        <begin position="53"/>
        <end position="316"/>
    </location>
</feature>
<dbReference type="Proteomes" id="UP000027142">
    <property type="component" value="Chromosome"/>
</dbReference>
<feature type="region of interest" description="Disordered" evidence="5">
    <location>
        <begin position="21"/>
        <end position="44"/>
    </location>
</feature>
<proteinExistence type="inferred from homology"/>
<comment type="subcellular location">
    <subcellularLocation>
        <location evidence="1">Cell membrane</location>
        <topology evidence="1">Lipid-anchor</topology>
    </subcellularLocation>
</comment>
<organism evidence="7 8">
    <name type="scientific">Shouchella lehensis G1</name>
    <dbReference type="NCBI Taxonomy" id="1246626"/>
    <lineage>
        <taxon>Bacteria</taxon>
        <taxon>Bacillati</taxon>
        <taxon>Bacillota</taxon>
        <taxon>Bacilli</taxon>
        <taxon>Bacillales</taxon>
        <taxon>Bacillaceae</taxon>
        <taxon>Shouchella</taxon>
    </lineage>
</organism>
<dbReference type="PROSITE" id="PS51257">
    <property type="entry name" value="PROKAR_LIPOPROTEIN"/>
    <property type="match status" value="1"/>
</dbReference>
<evidence type="ECO:0000256" key="2">
    <source>
        <dbReference type="ARBA" id="ARBA00008814"/>
    </source>
</evidence>
<keyword evidence="4" id="KW-0732">Signal</keyword>
<evidence type="ECO:0000313" key="7">
    <source>
        <dbReference type="EMBL" id="AIC96473.1"/>
    </source>
</evidence>